<keyword evidence="4" id="KW-0547">Nucleotide-binding</keyword>
<evidence type="ECO:0000256" key="8">
    <source>
        <dbReference type="ARBA" id="ARBA00023136"/>
    </source>
</evidence>
<keyword evidence="14" id="KW-1185">Reference proteome</keyword>
<feature type="transmembrane region" description="Helical" evidence="10">
    <location>
        <begin position="107"/>
        <end position="126"/>
    </location>
</feature>
<dbReference type="Pfam" id="PF00005">
    <property type="entry name" value="ABC_tran"/>
    <property type="match status" value="1"/>
</dbReference>
<keyword evidence="5" id="KW-0496">Mitochondrion</keyword>
<keyword evidence="6" id="KW-0067">ATP-binding</keyword>
<dbReference type="InterPro" id="IPR027417">
    <property type="entry name" value="P-loop_NTPase"/>
</dbReference>
<dbReference type="GO" id="GO:0005524">
    <property type="term" value="F:ATP binding"/>
    <property type="evidence" value="ECO:0007669"/>
    <property type="project" value="UniProtKB-KW"/>
</dbReference>
<dbReference type="PROSITE" id="PS50929">
    <property type="entry name" value="ABC_TM1F"/>
    <property type="match status" value="1"/>
</dbReference>
<dbReference type="Proteomes" id="UP000076738">
    <property type="component" value="Unassembled WGS sequence"/>
</dbReference>
<dbReference type="Gene3D" id="3.40.50.300">
    <property type="entry name" value="P-loop containing nucleotide triphosphate hydrolases"/>
    <property type="match status" value="1"/>
</dbReference>
<keyword evidence="5" id="KW-0999">Mitochondrion inner membrane</keyword>
<keyword evidence="2" id="KW-0813">Transport</keyword>
<protein>
    <submittedName>
        <fullName evidence="13">p-loop containing nucleoside triphosphate hydrolase protein</fullName>
    </submittedName>
</protein>
<evidence type="ECO:0000256" key="10">
    <source>
        <dbReference type="SAM" id="Phobius"/>
    </source>
</evidence>
<dbReference type="InterPro" id="IPR011527">
    <property type="entry name" value="ABC1_TM_dom"/>
</dbReference>
<evidence type="ECO:0000259" key="11">
    <source>
        <dbReference type="PROSITE" id="PS50893"/>
    </source>
</evidence>
<evidence type="ECO:0000256" key="9">
    <source>
        <dbReference type="ARBA" id="ARBA00024363"/>
    </source>
</evidence>
<dbReference type="FunFam" id="3.40.50.300:FF:000186">
    <property type="entry name" value="ATP-binding cassette sub-family B member 7, mitochondrial"/>
    <property type="match status" value="1"/>
</dbReference>
<dbReference type="InterPro" id="IPR039421">
    <property type="entry name" value="Type_1_exporter"/>
</dbReference>
<dbReference type="Gene3D" id="1.20.1560.10">
    <property type="entry name" value="ABC transporter type 1, transmembrane domain"/>
    <property type="match status" value="1"/>
</dbReference>
<comment type="subcellular location">
    <subcellularLocation>
        <location evidence="1">Membrane</location>
        <topology evidence="1">Multi-pass membrane protein</topology>
    </subcellularLocation>
</comment>
<proteinExistence type="inferred from homology"/>
<dbReference type="EMBL" id="KV417309">
    <property type="protein sequence ID" value="KZO92627.1"/>
    <property type="molecule type" value="Genomic_DNA"/>
</dbReference>
<dbReference type="InterPro" id="IPR017871">
    <property type="entry name" value="ABC_transporter-like_CS"/>
</dbReference>
<evidence type="ECO:0000256" key="6">
    <source>
        <dbReference type="ARBA" id="ARBA00022840"/>
    </source>
</evidence>
<dbReference type="InterPro" id="IPR036640">
    <property type="entry name" value="ABC1_TM_sf"/>
</dbReference>
<accession>A0A167IGK7</accession>
<dbReference type="SUPFAM" id="SSF90123">
    <property type="entry name" value="ABC transporter transmembrane region"/>
    <property type="match status" value="1"/>
</dbReference>
<evidence type="ECO:0000313" key="13">
    <source>
        <dbReference type="EMBL" id="KZO92627.1"/>
    </source>
</evidence>
<feature type="domain" description="ABC transmembrane type-1" evidence="12">
    <location>
        <begin position="20"/>
        <end position="250"/>
    </location>
</feature>
<keyword evidence="13" id="KW-0378">Hydrolase</keyword>
<evidence type="ECO:0000313" key="14">
    <source>
        <dbReference type="Proteomes" id="UP000076738"/>
    </source>
</evidence>
<evidence type="ECO:0000256" key="3">
    <source>
        <dbReference type="ARBA" id="ARBA00022692"/>
    </source>
</evidence>
<evidence type="ECO:0000256" key="5">
    <source>
        <dbReference type="ARBA" id="ARBA00022792"/>
    </source>
</evidence>
<feature type="transmembrane region" description="Helical" evidence="10">
    <location>
        <begin position="80"/>
        <end position="101"/>
    </location>
</feature>
<dbReference type="PROSITE" id="PS50893">
    <property type="entry name" value="ABC_TRANSPORTER_2"/>
    <property type="match status" value="1"/>
</dbReference>
<keyword evidence="8 10" id="KW-0472">Membrane</keyword>
<dbReference type="InterPro" id="IPR003593">
    <property type="entry name" value="AAA+_ATPase"/>
</dbReference>
<keyword evidence="3 10" id="KW-0812">Transmembrane</keyword>
<evidence type="ECO:0000256" key="7">
    <source>
        <dbReference type="ARBA" id="ARBA00022989"/>
    </source>
</evidence>
<dbReference type="AlphaFoldDB" id="A0A167IGK7"/>
<dbReference type="Pfam" id="PF00664">
    <property type="entry name" value="ABC_membrane"/>
    <property type="match status" value="1"/>
</dbReference>
<dbReference type="InterPro" id="IPR003439">
    <property type="entry name" value="ABC_transporter-like_ATP-bd"/>
</dbReference>
<gene>
    <name evidence="13" type="ORF">CALVIDRAFT_305681</name>
</gene>
<dbReference type="GO" id="GO:0140359">
    <property type="term" value="F:ABC-type transporter activity"/>
    <property type="evidence" value="ECO:0007669"/>
    <property type="project" value="InterPro"/>
</dbReference>
<reference evidence="13 14" key="1">
    <citation type="journal article" date="2016" name="Mol. Biol. Evol.">
        <title>Comparative Genomics of Early-Diverging Mushroom-Forming Fungi Provides Insights into the Origins of Lignocellulose Decay Capabilities.</title>
        <authorList>
            <person name="Nagy L.G."/>
            <person name="Riley R."/>
            <person name="Tritt A."/>
            <person name="Adam C."/>
            <person name="Daum C."/>
            <person name="Floudas D."/>
            <person name="Sun H."/>
            <person name="Yadav J.S."/>
            <person name="Pangilinan J."/>
            <person name="Larsson K.H."/>
            <person name="Matsuura K."/>
            <person name="Barry K."/>
            <person name="Labutti K."/>
            <person name="Kuo R."/>
            <person name="Ohm R.A."/>
            <person name="Bhattacharya S.S."/>
            <person name="Shirouzu T."/>
            <person name="Yoshinaga Y."/>
            <person name="Martin F.M."/>
            <person name="Grigoriev I.V."/>
            <person name="Hibbett D.S."/>
        </authorList>
    </citation>
    <scope>NUCLEOTIDE SEQUENCE [LARGE SCALE GENOMIC DNA]</scope>
    <source>
        <strain evidence="13 14">TUFC12733</strain>
    </source>
</reference>
<evidence type="ECO:0000256" key="1">
    <source>
        <dbReference type="ARBA" id="ARBA00004141"/>
    </source>
</evidence>
<dbReference type="PANTHER" id="PTHR24221:SF648">
    <property type="entry name" value="ABC-TYPE TRANSPORTER ATR1"/>
    <property type="match status" value="1"/>
</dbReference>
<evidence type="ECO:0000256" key="4">
    <source>
        <dbReference type="ARBA" id="ARBA00022741"/>
    </source>
</evidence>
<sequence>MPPWWPLATYIGLPFIDNDVFRNVSDVLWRPVMQYSAREMSFLSFDRLMDLSLSFHHKSKLGEVTAILDRGTAVNQLFEMLLFWVVPNLGDLVVAVLFTLFFFGPDIAAVLACVMGLYVVVSSFMVHWETRVYRELNDHYIAVSGIRSDCLTNYETVKYFTGEEHASKRYRESVNSYQSVKVKVNLISNLSGFLQCVMVTLSFILGSLIIVQKITLGHATPGSFVVFITYLGQLTNPLLGLGHMYQFLRESLVDTEKLIELLNEPVDVQDKPGAEDLVVKDGVIQFENVSFSYNDRKGRAAVLNVSFIIPKGKHVALVGESGSGKSTIMRLLFRFYDLKEGEGRILIDGKDIRDITQKSLRSNIGVVPQDSVLFNETIAFNIGYGKFDATEEEIEAAACGAQLHERIMYFPDQYQTEVGERGVKLSGGEKQRVAIARTLLKDPPILVLDEATSALDTTTEKEIQKALNDLVKGRSSLTIAHRLSTIANADMILVLKDGQIVERGSHSELLKMNGTFAEMWAEHIKVEEDTHALKA</sequence>
<dbReference type="OrthoDB" id="6500128at2759"/>
<dbReference type="PANTHER" id="PTHR24221">
    <property type="entry name" value="ATP-BINDING CASSETTE SUB-FAMILY B"/>
    <property type="match status" value="1"/>
</dbReference>
<evidence type="ECO:0000259" key="12">
    <source>
        <dbReference type="PROSITE" id="PS50929"/>
    </source>
</evidence>
<keyword evidence="7 10" id="KW-1133">Transmembrane helix</keyword>
<dbReference type="GO" id="GO:0016020">
    <property type="term" value="C:membrane"/>
    <property type="evidence" value="ECO:0007669"/>
    <property type="project" value="UniProtKB-SubCell"/>
</dbReference>
<organism evidence="13 14">
    <name type="scientific">Calocera viscosa (strain TUFC12733)</name>
    <dbReference type="NCBI Taxonomy" id="1330018"/>
    <lineage>
        <taxon>Eukaryota</taxon>
        <taxon>Fungi</taxon>
        <taxon>Dikarya</taxon>
        <taxon>Basidiomycota</taxon>
        <taxon>Agaricomycotina</taxon>
        <taxon>Dacrymycetes</taxon>
        <taxon>Dacrymycetales</taxon>
        <taxon>Dacrymycetaceae</taxon>
        <taxon>Calocera</taxon>
    </lineage>
</organism>
<dbReference type="SMART" id="SM00382">
    <property type="entry name" value="AAA"/>
    <property type="match status" value="1"/>
</dbReference>
<dbReference type="GO" id="GO:0000041">
    <property type="term" value="P:transition metal ion transport"/>
    <property type="evidence" value="ECO:0007669"/>
    <property type="project" value="UniProtKB-ARBA"/>
</dbReference>
<feature type="transmembrane region" description="Helical" evidence="10">
    <location>
        <begin position="186"/>
        <end position="210"/>
    </location>
</feature>
<comment type="similarity">
    <text evidence="9">Belongs to the ABC transporter superfamily. ABCB family. Heavy Metal importer (TC 3.A.1.210) subfamily.</text>
</comment>
<dbReference type="GO" id="GO:0016887">
    <property type="term" value="F:ATP hydrolysis activity"/>
    <property type="evidence" value="ECO:0007669"/>
    <property type="project" value="InterPro"/>
</dbReference>
<dbReference type="STRING" id="1330018.A0A167IGK7"/>
<dbReference type="SUPFAM" id="SSF52540">
    <property type="entry name" value="P-loop containing nucleoside triphosphate hydrolases"/>
    <property type="match status" value="1"/>
</dbReference>
<evidence type="ECO:0000256" key="2">
    <source>
        <dbReference type="ARBA" id="ARBA00022448"/>
    </source>
</evidence>
<dbReference type="PROSITE" id="PS00211">
    <property type="entry name" value="ABC_TRANSPORTER_1"/>
    <property type="match status" value="1"/>
</dbReference>
<feature type="domain" description="ABC transporter" evidence="11">
    <location>
        <begin position="284"/>
        <end position="522"/>
    </location>
</feature>
<name>A0A167IGK7_CALVF</name>